<organism evidence="2 3">
    <name type="scientific">Desulforudis audaxviator (strain MP104C)</name>
    <dbReference type="NCBI Taxonomy" id="477974"/>
    <lineage>
        <taxon>Bacteria</taxon>
        <taxon>Bacillati</taxon>
        <taxon>Bacillota</taxon>
        <taxon>Clostridia</taxon>
        <taxon>Thermoanaerobacterales</taxon>
        <taxon>Candidatus Desulforudaceae</taxon>
        <taxon>Candidatus Desulforudis</taxon>
    </lineage>
</organism>
<feature type="transmembrane region" description="Helical" evidence="1">
    <location>
        <begin position="41"/>
        <end position="62"/>
    </location>
</feature>
<evidence type="ECO:0000313" key="2">
    <source>
        <dbReference type="EMBL" id="ACA59478.1"/>
    </source>
</evidence>
<reference evidence="2 3" key="2">
    <citation type="journal article" date="2008" name="Science">
        <title>Environmental genomics reveals a single-species ecosystem deep within Earth.</title>
        <authorList>
            <person name="Chivian D."/>
            <person name="Brodie E.L."/>
            <person name="Alm E.J."/>
            <person name="Culley D.E."/>
            <person name="Dehal P.S."/>
            <person name="Desantis T.Z."/>
            <person name="Gihring T.M."/>
            <person name="Lapidus A."/>
            <person name="Lin L.H."/>
            <person name="Lowry S.R."/>
            <person name="Moser D.P."/>
            <person name="Richardson P.M."/>
            <person name="Southam G."/>
            <person name="Wanger G."/>
            <person name="Pratt L.M."/>
            <person name="Andersen G.L."/>
            <person name="Hazen T.C."/>
            <person name="Brockman F.J."/>
            <person name="Arkin A.P."/>
            <person name="Onstott T.C."/>
        </authorList>
    </citation>
    <scope>NUCLEOTIDE SEQUENCE [LARGE SCALE GENOMIC DNA]</scope>
    <source>
        <strain evidence="2 3">MP104C</strain>
    </source>
</reference>
<dbReference type="eggNOG" id="ENOG502ZMCG">
    <property type="taxonomic scope" value="Bacteria"/>
</dbReference>
<keyword evidence="3" id="KW-1185">Reference proteome</keyword>
<dbReference type="KEGG" id="dau:Daud_0966"/>
<keyword evidence="1" id="KW-0472">Membrane</keyword>
<sequence length="181" mass="19453">MFRCPLTRRGKERELGVAESNPEVNVERTSRTEFFKRHLRVIAALGIAFVVISAGTVTYVILKPDAGNVPADQAPPGTGPDKAGQAYEVLPKTKRPLDPVPEETPKRKQVKDPFIGPLELAGVILGGRGGNLAIIEAGDAAYVVSEGDLVQSVWTVSKIDKDTVLLTAGEQELELSLAGRR</sequence>
<dbReference type="STRING" id="477974.Daud_0966"/>
<evidence type="ECO:0000256" key="1">
    <source>
        <dbReference type="SAM" id="Phobius"/>
    </source>
</evidence>
<dbReference type="EMBL" id="CP000860">
    <property type="protein sequence ID" value="ACA59478.1"/>
    <property type="molecule type" value="Genomic_DNA"/>
</dbReference>
<dbReference type="AlphaFoldDB" id="B1I3F6"/>
<dbReference type="Gene3D" id="2.30.30.830">
    <property type="match status" value="1"/>
</dbReference>
<keyword evidence="1" id="KW-1133">Transmembrane helix</keyword>
<keyword evidence="1" id="KW-0812">Transmembrane</keyword>
<proteinExistence type="predicted"/>
<dbReference type="Proteomes" id="UP000008544">
    <property type="component" value="Chromosome"/>
</dbReference>
<gene>
    <name evidence="2" type="ordered locus">Daud_0966</name>
</gene>
<evidence type="ECO:0000313" key="3">
    <source>
        <dbReference type="Proteomes" id="UP000008544"/>
    </source>
</evidence>
<reference evidence="3" key="1">
    <citation type="submission" date="2007-10" db="EMBL/GenBank/DDBJ databases">
        <title>Complete sequence of chromosome of Desulforudis audaxviator MP104C.</title>
        <authorList>
            <person name="Copeland A."/>
            <person name="Lucas S."/>
            <person name="Lapidus A."/>
            <person name="Barry K."/>
            <person name="Glavina del Rio T."/>
            <person name="Dalin E."/>
            <person name="Tice H."/>
            <person name="Bruce D."/>
            <person name="Pitluck S."/>
            <person name="Lowry S.R."/>
            <person name="Larimer F."/>
            <person name="Land M.L."/>
            <person name="Hauser L."/>
            <person name="Kyrpides N."/>
            <person name="Ivanova N.N."/>
            <person name="Richardson P."/>
        </authorList>
    </citation>
    <scope>NUCLEOTIDE SEQUENCE [LARGE SCALE GENOMIC DNA]</scope>
    <source>
        <strain evidence="3">MP104C</strain>
    </source>
</reference>
<dbReference type="HOGENOM" id="CLU_1486768_0_0_9"/>
<accession>B1I3F6</accession>
<protein>
    <submittedName>
        <fullName evidence="2">Uncharacterized protein</fullName>
    </submittedName>
</protein>
<name>B1I3F6_DESAP</name>